<evidence type="ECO:0000313" key="19">
    <source>
        <dbReference type="Proteomes" id="UP000214975"/>
    </source>
</evidence>
<dbReference type="Proteomes" id="UP000214975">
    <property type="component" value="Chromosome"/>
</dbReference>
<evidence type="ECO:0000256" key="13">
    <source>
        <dbReference type="ARBA" id="ARBA00023285"/>
    </source>
</evidence>
<keyword evidence="12" id="KW-1015">Disulfide bond</keyword>
<proteinExistence type="inferred from homology"/>
<evidence type="ECO:0000259" key="17">
    <source>
        <dbReference type="PROSITE" id="PS50819"/>
    </source>
</evidence>
<dbReference type="SMART" id="SM00305">
    <property type="entry name" value="HintC"/>
    <property type="match status" value="1"/>
</dbReference>
<dbReference type="SUPFAM" id="SSF51998">
    <property type="entry name" value="PFL-like glycyl radical enzymes"/>
    <property type="match status" value="1"/>
</dbReference>
<dbReference type="InterPro" id="IPR000788">
    <property type="entry name" value="RNR_lg_C"/>
</dbReference>
<dbReference type="UniPathway" id="UPA00326"/>
<dbReference type="PROSITE" id="PS50819">
    <property type="entry name" value="INTEIN_ENDONUCLEASE"/>
    <property type="match status" value="1"/>
</dbReference>
<evidence type="ECO:0000256" key="9">
    <source>
        <dbReference type="ARBA" id="ARBA00023000"/>
    </source>
</evidence>
<dbReference type="GO" id="GO:0004748">
    <property type="term" value="F:ribonucleoside-diphosphate reductase activity, thioredoxin disulfide as acceptor"/>
    <property type="evidence" value="ECO:0007669"/>
    <property type="project" value="UniProtKB-EC"/>
</dbReference>
<evidence type="ECO:0000256" key="11">
    <source>
        <dbReference type="ARBA" id="ARBA00023116"/>
    </source>
</evidence>
<dbReference type="EMBL" id="CP016893">
    <property type="protein sequence ID" value="AST57831.1"/>
    <property type="molecule type" value="Genomic_DNA"/>
</dbReference>
<dbReference type="GO" id="GO:0009263">
    <property type="term" value="P:deoxyribonucleotide biosynthetic process"/>
    <property type="evidence" value="ECO:0007669"/>
    <property type="project" value="UniProtKB-KW"/>
</dbReference>
<evidence type="ECO:0000256" key="10">
    <source>
        <dbReference type="ARBA" id="ARBA00023002"/>
    </source>
</evidence>
<dbReference type="Pfam" id="PF02867">
    <property type="entry name" value="Ribonuc_red_lgC"/>
    <property type="match status" value="1"/>
</dbReference>
<reference evidence="18 19" key="1">
    <citation type="submission" date="2016-08" db="EMBL/GenBank/DDBJ databases">
        <title>A novel genetic cassette of butanologenic Thermoanaerobacterium thermosaccharolyticum that directly convert cellulose to butanol.</title>
        <authorList>
            <person name="Li T."/>
            <person name="He J."/>
        </authorList>
    </citation>
    <scope>NUCLEOTIDE SEQUENCE [LARGE SCALE GENOMIC DNA]</scope>
    <source>
        <strain evidence="18 19">TG57</strain>
    </source>
</reference>
<sequence length="1184" mass="132740">MMNLTENSKKVLERRYLAKDENGRVVETVEELFERVAKSISEIDKKYDSNANIEELKNKFYDMMTNLDFLPNSPTLMNAGRPLGQLSACFVLPVGDSMEEIFDAVKYAAIIHKSGGGTGFSFSRLRPKGATVKSTGGVASGPVSFMKVFNSATEAVKQGGTRRGANMGILRIDHPDILEFIQCKQDNNEITNFNISVGITEDFMKAVESGEDYELVDPHTKKVVNKLNAREVFELIVEMAWKNGEPGIVFLDRINEKNPTPLVGEIESTNPCVTGDTLISTEYGLMRIDEIYNKYQSGGLNIVTDNRVPMTQYQVVNGGYITVATPNLNDVGTSLNMISKVYNNGEKDVIKLILKCGYEIKATPDHRFLTTKGWKELSKLKIGDEILIQSGEGVFSDVNELPFKVDNIYTGNNGRTYTLNLPDKWSKELGQTLGWLIGDGWLRDGDKDRRVGFTFGNDDLEVMNHLKPFINNMYGKDVKEVKRENGVYHLSYHSKYFVEFFKGLGVKNVKAENKQVPMSIFKAPYEAVIGFLQALFTADGSVRDNSTSNSSWVVLTSKSKKLLQDVQMLLLNLGMKSVIFDRSRKPKKATFKYISVNGEEKFYNTDGVLYELGIFGESRDKFAKEIGFMSEKKQKALSNIKYKSFYKTKFYDEVISIENIGKEIVYDLTEPITHSMICNGIIVHQCGEQPLLPYESCNLGSINLKNMLKEENGKYEVDYEKLRDTVHNAVHFLDNVIDANKYPLPQIDEMTKGTRKIGLGVMGFADMLLMLNIPYNSEEAVEFADKLMKFIDEESKKASMELAKKRGVFKYYDKSIYKNKNIKLRNATTTTIAPTGTISIIAGTSSGIEPLFAIAMTRNVMDNTQLVEVNPIFKEVALKRGFYSDELMKKIAEQGTLKGIDSIPDDVKKVFVTAHDIDPVWHIRMQAAFQKHVDNAVSKTVNFRHDATVDDVREVYELAYRLGLKGVTIYRDGSRDSQVLNLGIKKDKKEDVKEDIKGNAEGNQIVPRPRPPVTKGITEKVRIGCGNLYITVNYDDKGICEVFTNLGRAGGCPSQSEATSRLISIALRSGLDAKSIVEQLKGIRCHSTLRQMANNKEIKVLSCPDAIAKVIEKVMKLKVEENENFAPIDVPINGSSDKYDDEEELYAAFTDDSHEDHFCPECGSEIEHEGGCVVCKNCGYSKCG</sequence>
<dbReference type="InterPro" id="IPR027434">
    <property type="entry name" value="Homing_endonucl"/>
</dbReference>
<comment type="similarity">
    <text evidence="2 16">Belongs to the ribonucleoside diphosphate reductase class-2 family.</text>
</comment>
<dbReference type="InterPro" id="IPR006141">
    <property type="entry name" value="Intein_N"/>
</dbReference>
<dbReference type="SUPFAM" id="SSF48168">
    <property type="entry name" value="R1 subunit of ribonucleotide reductase, N-terminal domain"/>
    <property type="match status" value="1"/>
</dbReference>
<evidence type="ECO:0000256" key="7">
    <source>
        <dbReference type="ARBA" id="ARBA00022741"/>
    </source>
</evidence>
<evidence type="ECO:0000313" key="18">
    <source>
        <dbReference type="EMBL" id="AST57831.1"/>
    </source>
</evidence>
<dbReference type="NCBIfam" id="TIGR01445">
    <property type="entry name" value="intein_Nterm"/>
    <property type="match status" value="1"/>
</dbReference>
<dbReference type="EC" id="1.17.4.1" evidence="3 16"/>
<dbReference type="CDD" id="cd02888">
    <property type="entry name" value="RNR_II_dimer"/>
    <property type="match status" value="1"/>
</dbReference>
<dbReference type="InterPro" id="IPR013509">
    <property type="entry name" value="RNR_lsu_N"/>
</dbReference>
<dbReference type="GO" id="GO:0004519">
    <property type="term" value="F:endonuclease activity"/>
    <property type="evidence" value="ECO:0007669"/>
    <property type="project" value="InterPro"/>
</dbReference>
<comment type="function">
    <text evidence="14 16">Catalyzes the reduction of ribonucleotides to deoxyribonucleotides. May function to provide a pool of deoxyribonucleotide precursors for DNA repair during oxygen limitation and/or for immediate growth after restoration of oxygen.</text>
</comment>
<keyword evidence="9" id="KW-0651">Protein splicing</keyword>
<keyword evidence="11" id="KW-0215">Deoxyribonucleotide synthesis</keyword>
<dbReference type="CDD" id="cd00081">
    <property type="entry name" value="Hint"/>
    <property type="match status" value="1"/>
</dbReference>
<keyword evidence="10 16" id="KW-0560">Oxidoreductase</keyword>
<dbReference type="InterPro" id="IPR003586">
    <property type="entry name" value="Hint_dom_C"/>
</dbReference>
<dbReference type="SUPFAM" id="SSF51294">
    <property type="entry name" value="Hedgehog/intein (Hint) domain"/>
    <property type="match status" value="1"/>
</dbReference>
<dbReference type="Pfam" id="PF14890">
    <property type="entry name" value="Intein_splicing"/>
    <property type="match status" value="1"/>
</dbReference>
<dbReference type="PROSITE" id="PS50818">
    <property type="entry name" value="INTEIN_C_TER"/>
    <property type="match status" value="1"/>
</dbReference>
<accession>A0A223HZF9</accession>
<dbReference type="Pfam" id="PF14528">
    <property type="entry name" value="LAGLIDADG_3"/>
    <property type="match status" value="1"/>
</dbReference>
<dbReference type="Pfam" id="PF12637">
    <property type="entry name" value="TSCPD"/>
    <property type="match status" value="1"/>
</dbReference>
<dbReference type="InterPro" id="IPR004860">
    <property type="entry name" value="LAGLIDADG_dom"/>
</dbReference>
<dbReference type="InterPro" id="IPR013344">
    <property type="entry name" value="RNR_NrdJ/NrdZ"/>
</dbReference>
<protein>
    <recommendedName>
        <fullName evidence="4 16">Vitamin B12-dependent ribonucleotide reductase</fullName>
        <ecNumber evidence="3 16">1.17.4.1</ecNumber>
    </recommendedName>
</protein>
<dbReference type="GO" id="GO:0016539">
    <property type="term" value="P:intein-mediated protein splicing"/>
    <property type="evidence" value="ECO:0007669"/>
    <property type="project" value="InterPro"/>
</dbReference>
<keyword evidence="13 16" id="KW-0170">Cobalt</keyword>
<dbReference type="PRINTS" id="PR00379">
    <property type="entry name" value="INTEIN"/>
</dbReference>
<dbReference type="PROSITE" id="PS50817">
    <property type="entry name" value="INTEIN_N_TER"/>
    <property type="match status" value="1"/>
</dbReference>
<comment type="catalytic activity">
    <reaction evidence="15 16">
        <text>a 2'-deoxyribonucleoside 5'-diphosphate + [thioredoxin]-disulfide + H2O = a ribonucleoside 5'-diphosphate + [thioredoxin]-dithiol</text>
        <dbReference type="Rhea" id="RHEA:23252"/>
        <dbReference type="Rhea" id="RHEA-COMP:10698"/>
        <dbReference type="Rhea" id="RHEA-COMP:10700"/>
        <dbReference type="ChEBI" id="CHEBI:15377"/>
        <dbReference type="ChEBI" id="CHEBI:29950"/>
        <dbReference type="ChEBI" id="CHEBI:50058"/>
        <dbReference type="ChEBI" id="CHEBI:57930"/>
        <dbReference type="ChEBI" id="CHEBI:73316"/>
        <dbReference type="EC" id="1.17.4.1"/>
    </reaction>
</comment>
<evidence type="ECO:0000256" key="16">
    <source>
        <dbReference type="RuleBase" id="RU364064"/>
    </source>
</evidence>
<dbReference type="GO" id="GO:0031419">
    <property type="term" value="F:cobalamin binding"/>
    <property type="evidence" value="ECO:0007669"/>
    <property type="project" value="UniProtKB-KW"/>
</dbReference>
<dbReference type="SMART" id="SM00306">
    <property type="entry name" value="HintN"/>
    <property type="match status" value="1"/>
</dbReference>
<dbReference type="Pfam" id="PF00317">
    <property type="entry name" value="Ribonuc_red_lgN"/>
    <property type="match status" value="1"/>
</dbReference>
<dbReference type="InterPro" id="IPR050862">
    <property type="entry name" value="RdRp_reductase_class-2"/>
</dbReference>
<evidence type="ECO:0000256" key="2">
    <source>
        <dbReference type="ARBA" id="ARBA00007405"/>
    </source>
</evidence>
<organism evidence="18 19">
    <name type="scientific">Thermoanaerobacterium thermosaccharolyticum</name>
    <name type="common">Clostridium thermosaccharolyticum</name>
    <dbReference type="NCBI Taxonomy" id="1517"/>
    <lineage>
        <taxon>Bacteria</taxon>
        <taxon>Bacillati</taxon>
        <taxon>Bacillota</taxon>
        <taxon>Clostridia</taxon>
        <taxon>Thermoanaerobacterales</taxon>
        <taxon>Thermoanaerobacteraceae</taxon>
        <taxon>Thermoanaerobacterium</taxon>
    </lineage>
</organism>
<name>A0A223HZF9_THETR</name>
<keyword evidence="6 16" id="KW-0237">DNA synthesis</keyword>
<evidence type="ECO:0000256" key="1">
    <source>
        <dbReference type="ARBA" id="ARBA00001922"/>
    </source>
</evidence>
<evidence type="ECO:0000256" key="3">
    <source>
        <dbReference type="ARBA" id="ARBA00012274"/>
    </source>
</evidence>
<evidence type="ECO:0000256" key="15">
    <source>
        <dbReference type="ARBA" id="ARBA00047754"/>
    </source>
</evidence>
<evidence type="ECO:0000256" key="8">
    <source>
        <dbReference type="ARBA" id="ARBA00022813"/>
    </source>
</evidence>
<dbReference type="SUPFAM" id="SSF55608">
    <property type="entry name" value="Homing endonucleases"/>
    <property type="match status" value="1"/>
</dbReference>
<dbReference type="AlphaFoldDB" id="A0A223HZF9"/>
<dbReference type="InterPro" id="IPR024434">
    <property type="entry name" value="TSCPD_dom"/>
</dbReference>
<dbReference type="InterPro" id="IPR004042">
    <property type="entry name" value="Intein_endonuc_central"/>
</dbReference>
<dbReference type="GO" id="GO:0005524">
    <property type="term" value="F:ATP binding"/>
    <property type="evidence" value="ECO:0007669"/>
    <property type="project" value="InterPro"/>
</dbReference>
<keyword evidence="8" id="KW-0068">Autocatalytic cleavage</keyword>
<gene>
    <name evidence="18" type="ORF">Thert_01848</name>
</gene>
<dbReference type="InterPro" id="IPR006142">
    <property type="entry name" value="INTEIN"/>
</dbReference>
<evidence type="ECO:0000256" key="4">
    <source>
        <dbReference type="ARBA" id="ARBA00014409"/>
    </source>
</evidence>
<dbReference type="GO" id="GO:0071897">
    <property type="term" value="P:DNA biosynthetic process"/>
    <property type="evidence" value="ECO:0007669"/>
    <property type="project" value="UniProtKB-KW"/>
</dbReference>
<dbReference type="InterPro" id="IPR003587">
    <property type="entry name" value="Hint_dom_N"/>
</dbReference>
<evidence type="ECO:0000256" key="6">
    <source>
        <dbReference type="ARBA" id="ARBA00022634"/>
    </source>
</evidence>
<evidence type="ECO:0000256" key="12">
    <source>
        <dbReference type="ARBA" id="ARBA00023157"/>
    </source>
</evidence>
<dbReference type="NCBIfam" id="TIGR01443">
    <property type="entry name" value="intein_Cterm"/>
    <property type="match status" value="1"/>
</dbReference>
<dbReference type="Gene3D" id="2.170.16.10">
    <property type="entry name" value="Hedgehog/Intein (Hint) domain"/>
    <property type="match status" value="1"/>
</dbReference>
<feature type="domain" description="DOD-type homing endonuclease" evidence="17">
    <location>
        <begin position="432"/>
        <end position="575"/>
    </location>
</feature>
<dbReference type="CDD" id="cd20336">
    <property type="entry name" value="Rcat_RBR"/>
    <property type="match status" value="1"/>
</dbReference>
<dbReference type="Gene3D" id="3.10.28.10">
    <property type="entry name" value="Homing endonucleases"/>
    <property type="match status" value="1"/>
</dbReference>
<dbReference type="PANTHER" id="PTHR43371:SF1">
    <property type="entry name" value="RIBONUCLEOSIDE-DIPHOSPHATE REDUCTASE"/>
    <property type="match status" value="1"/>
</dbReference>
<dbReference type="InterPro" id="IPR036844">
    <property type="entry name" value="Hint_dom_sf"/>
</dbReference>
<evidence type="ECO:0000256" key="14">
    <source>
        <dbReference type="ARBA" id="ARBA00025437"/>
    </source>
</evidence>
<comment type="cofactor">
    <cofactor evidence="1 16">
        <name>adenosylcob(III)alamin</name>
        <dbReference type="ChEBI" id="CHEBI:18408"/>
    </cofactor>
</comment>
<dbReference type="InterPro" id="IPR030934">
    <property type="entry name" value="Intein_C"/>
</dbReference>
<dbReference type="NCBIfam" id="TIGR02504">
    <property type="entry name" value="NrdJ_Z"/>
    <property type="match status" value="1"/>
</dbReference>
<keyword evidence="7 16" id="KW-0547">Nucleotide-binding</keyword>
<dbReference type="Gene3D" id="3.20.70.20">
    <property type="match status" value="2"/>
</dbReference>
<evidence type="ECO:0000256" key="5">
    <source>
        <dbReference type="ARBA" id="ARBA00022628"/>
    </source>
</evidence>
<keyword evidence="5 16" id="KW-0846">Cobalamin</keyword>
<dbReference type="PANTHER" id="PTHR43371">
    <property type="entry name" value="VITAMIN B12-DEPENDENT RIBONUCLEOTIDE REDUCTASE"/>
    <property type="match status" value="1"/>
</dbReference>
<dbReference type="InterPro" id="IPR008926">
    <property type="entry name" value="RNR_R1-su_N"/>
</dbReference>